<sequence>MDELVSELEQRTQQALAELTTMDIEQLSSYMEQRGMLMQALINATEGASPRDKEKLKDRIQAIVSLDPIFLQKLTKFRDQARAQLTKIDNGKTQKNAYDNQYDGDSYFFDKKK</sequence>
<comment type="similarity">
    <text evidence="6">Belongs to the bacillales FliT family.</text>
</comment>
<evidence type="ECO:0000256" key="7">
    <source>
        <dbReference type="ARBA" id="ARBA00093797"/>
    </source>
</evidence>
<keyword evidence="3" id="KW-1005">Bacterial flagellum biogenesis</keyword>
<dbReference type="Proteomes" id="UP000078454">
    <property type="component" value="Unassembled WGS sequence"/>
</dbReference>
<evidence type="ECO:0000313" key="8">
    <source>
        <dbReference type="EMBL" id="OAS14491.1"/>
    </source>
</evidence>
<keyword evidence="2" id="KW-0963">Cytoplasm</keyword>
<accession>A0A198A0E4</accession>
<evidence type="ECO:0000256" key="5">
    <source>
        <dbReference type="ARBA" id="ARBA00093765"/>
    </source>
</evidence>
<evidence type="ECO:0000256" key="6">
    <source>
        <dbReference type="ARBA" id="ARBA00093785"/>
    </source>
</evidence>
<keyword evidence="4" id="KW-0143">Chaperone</keyword>
<dbReference type="Pfam" id="PF05400">
    <property type="entry name" value="FliT"/>
    <property type="match status" value="1"/>
</dbReference>
<protein>
    <recommendedName>
        <fullName evidence="7">Flagellar protein FliT</fullName>
    </recommendedName>
</protein>
<dbReference type="InterPro" id="IPR008622">
    <property type="entry name" value="FliT"/>
</dbReference>
<dbReference type="OrthoDB" id="2665869at2"/>
<name>A0A198A0E4_9BACL</name>
<dbReference type="EMBL" id="LYPB01000089">
    <property type="protein sequence ID" value="OAS14491.1"/>
    <property type="molecule type" value="Genomic_DNA"/>
</dbReference>
<keyword evidence="9" id="KW-1185">Reference proteome</keyword>
<gene>
    <name evidence="8" type="ORF">A8708_33875</name>
</gene>
<evidence type="ECO:0000256" key="1">
    <source>
        <dbReference type="ARBA" id="ARBA00004514"/>
    </source>
</evidence>
<comment type="caution">
    <text evidence="8">The sequence shown here is derived from an EMBL/GenBank/DDBJ whole genome shotgun (WGS) entry which is preliminary data.</text>
</comment>
<comment type="function">
    <text evidence="5">May act as an export chaperone for the filament capping protein FliD.</text>
</comment>
<comment type="subcellular location">
    <subcellularLocation>
        <location evidence="1">Cytoplasm</location>
        <location evidence="1">Cytosol</location>
    </subcellularLocation>
</comment>
<organism evidence="8 9">
    <name type="scientific">Paenibacillus oryzisoli</name>
    <dbReference type="NCBI Taxonomy" id="1850517"/>
    <lineage>
        <taxon>Bacteria</taxon>
        <taxon>Bacillati</taxon>
        <taxon>Bacillota</taxon>
        <taxon>Bacilli</taxon>
        <taxon>Bacillales</taxon>
        <taxon>Paenibacillaceae</taxon>
        <taxon>Paenibacillus</taxon>
    </lineage>
</organism>
<evidence type="ECO:0000256" key="4">
    <source>
        <dbReference type="ARBA" id="ARBA00023186"/>
    </source>
</evidence>
<reference evidence="8 9" key="1">
    <citation type="submission" date="2016-05" db="EMBL/GenBank/DDBJ databases">
        <title>Paenibacillus sp. 1ZS3-15 nov., isolated from the rhizosphere soil.</title>
        <authorList>
            <person name="Zhang X.X."/>
            <person name="Zhang J."/>
        </authorList>
    </citation>
    <scope>NUCLEOTIDE SEQUENCE [LARGE SCALE GENOMIC DNA]</scope>
    <source>
        <strain evidence="8 9">1ZS3-15</strain>
    </source>
</reference>
<dbReference type="RefSeq" id="WP_068669444.1">
    <property type="nucleotide sequence ID" value="NZ_LYPB01000089.1"/>
</dbReference>
<dbReference type="AlphaFoldDB" id="A0A198A0E4"/>
<evidence type="ECO:0000313" key="9">
    <source>
        <dbReference type="Proteomes" id="UP000078454"/>
    </source>
</evidence>
<proteinExistence type="inferred from homology"/>
<evidence type="ECO:0000256" key="3">
    <source>
        <dbReference type="ARBA" id="ARBA00022795"/>
    </source>
</evidence>
<evidence type="ECO:0000256" key="2">
    <source>
        <dbReference type="ARBA" id="ARBA00022490"/>
    </source>
</evidence>
<dbReference type="STRING" id="1850517.A8708_33875"/>